<comment type="caution">
    <text evidence="1">The sequence shown here is derived from an EMBL/GenBank/DDBJ whole genome shotgun (WGS) entry which is preliminary data.</text>
</comment>
<dbReference type="GO" id="GO:0016301">
    <property type="term" value="F:kinase activity"/>
    <property type="evidence" value="ECO:0007669"/>
    <property type="project" value="UniProtKB-KW"/>
</dbReference>
<evidence type="ECO:0000313" key="2">
    <source>
        <dbReference type="Proteomes" id="UP000265520"/>
    </source>
</evidence>
<dbReference type="EMBL" id="LXQA010782765">
    <property type="protein sequence ID" value="MCI70776.1"/>
    <property type="molecule type" value="Genomic_DNA"/>
</dbReference>
<accession>A0A392UED4</accession>
<keyword evidence="1" id="KW-0808">Transferase</keyword>
<keyword evidence="2" id="KW-1185">Reference proteome</keyword>
<reference evidence="1 2" key="1">
    <citation type="journal article" date="2018" name="Front. Plant Sci.">
        <title>Red Clover (Trifolium pratense) and Zigzag Clover (T. medium) - A Picture of Genomic Similarities and Differences.</title>
        <authorList>
            <person name="Dluhosova J."/>
            <person name="Istvanek J."/>
            <person name="Nedelnik J."/>
            <person name="Repkova J."/>
        </authorList>
    </citation>
    <scope>NUCLEOTIDE SEQUENCE [LARGE SCALE GENOMIC DNA]</scope>
    <source>
        <strain evidence="2">cv. 10/8</strain>
        <tissue evidence="1">Leaf</tissue>
    </source>
</reference>
<keyword evidence="1" id="KW-0675">Receptor</keyword>
<organism evidence="1 2">
    <name type="scientific">Trifolium medium</name>
    <dbReference type="NCBI Taxonomy" id="97028"/>
    <lineage>
        <taxon>Eukaryota</taxon>
        <taxon>Viridiplantae</taxon>
        <taxon>Streptophyta</taxon>
        <taxon>Embryophyta</taxon>
        <taxon>Tracheophyta</taxon>
        <taxon>Spermatophyta</taxon>
        <taxon>Magnoliopsida</taxon>
        <taxon>eudicotyledons</taxon>
        <taxon>Gunneridae</taxon>
        <taxon>Pentapetalae</taxon>
        <taxon>rosids</taxon>
        <taxon>fabids</taxon>
        <taxon>Fabales</taxon>
        <taxon>Fabaceae</taxon>
        <taxon>Papilionoideae</taxon>
        <taxon>50 kb inversion clade</taxon>
        <taxon>NPAAA clade</taxon>
        <taxon>Hologalegina</taxon>
        <taxon>IRL clade</taxon>
        <taxon>Trifolieae</taxon>
        <taxon>Trifolium</taxon>
    </lineage>
</organism>
<keyword evidence="1" id="KW-0418">Kinase</keyword>
<evidence type="ECO:0000313" key="1">
    <source>
        <dbReference type="EMBL" id="MCI70776.1"/>
    </source>
</evidence>
<name>A0A392UED4_9FABA</name>
<protein>
    <submittedName>
        <fullName evidence="1">LRR receptor-like serine/threonine-protein kinase</fullName>
    </submittedName>
</protein>
<dbReference type="AlphaFoldDB" id="A0A392UED4"/>
<proteinExistence type="predicted"/>
<feature type="non-terminal residue" evidence="1">
    <location>
        <position position="30"/>
    </location>
</feature>
<sequence length="30" mass="3370">MDALEELWLDGNLLTGQLPDMSNLINLKIV</sequence>
<dbReference type="Proteomes" id="UP000265520">
    <property type="component" value="Unassembled WGS sequence"/>
</dbReference>